<keyword evidence="2" id="KW-1185">Reference proteome</keyword>
<evidence type="ECO:0000313" key="1">
    <source>
        <dbReference type="EMBL" id="RKR89670.1"/>
    </source>
</evidence>
<comment type="caution">
    <text evidence="1">The sequence shown here is derived from an EMBL/GenBank/DDBJ whole genome shotgun (WGS) entry which is preliminary data.</text>
</comment>
<proteinExistence type="predicted"/>
<accession>A0A495JKT1</accession>
<reference evidence="1 2" key="1">
    <citation type="submission" date="2018-10" db="EMBL/GenBank/DDBJ databases">
        <title>Sequencing the genomes of 1000 actinobacteria strains.</title>
        <authorList>
            <person name="Klenk H.-P."/>
        </authorList>
    </citation>
    <scope>NUCLEOTIDE SEQUENCE [LARGE SCALE GENOMIC DNA]</scope>
    <source>
        <strain evidence="1 2">DSM 45175</strain>
    </source>
</reference>
<evidence type="ECO:0000313" key="2">
    <source>
        <dbReference type="Proteomes" id="UP000277671"/>
    </source>
</evidence>
<gene>
    <name evidence="1" type="ORF">BDK92_4026</name>
</gene>
<dbReference type="RefSeq" id="WP_121158078.1">
    <property type="nucleotide sequence ID" value="NZ_RBKT01000001.1"/>
</dbReference>
<name>A0A495JKT1_9ACTN</name>
<dbReference type="AlphaFoldDB" id="A0A495JKT1"/>
<protein>
    <submittedName>
        <fullName evidence="1">Uncharacterized protein</fullName>
    </submittedName>
</protein>
<sequence length="116" mass="12962">MDLREQVCKLAVDLGYEIEERDLLELIADEPEGVSEAIGAVAAIAAHEFTLKLLRQSLDKLRAQWLTWQLGDGLGDLAELLVRLDEAYETVTADLRDSRAEFQTSMRHLVGTPARP</sequence>
<organism evidence="1 2">
    <name type="scientific">Micromonospora pisi</name>
    <dbReference type="NCBI Taxonomy" id="589240"/>
    <lineage>
        <taxon>Bacteria</taxon>
        <taxon>Bacillati</taxon>
        <taxon>Actinomycetota</taxon>
        <taxon>Actinomycetes</taxon>
        <taxon>Micromonosporales</taxon>
        <taxon>Micromonosporaceae</taxon>
        <taxon>Micromonospora</taxon>
    </lineage>
</organism>
<dbReference type="Proteomes" id="UP000277671">
    <property type="component" value="Unassembled WGS sequence"/>
</dbReference>
<dbReference type="EMBL" id="RBKT01000001">
    <property type="protein sequence ID" value="RKR89670.1"/>
    <property type="molecule type" value="Genomic_DNA"/>
</dbReference>